<evidence type="ECO:0008006" key="3">
    <source>
        <dbReference type="Google" id="ProtNLM"/>
    </source>
</evidence>
<evidence type="ECO:0000313" key="1">
    <source>
        <dbReference type="EMBL" id="EIA10416.1"/>
    </source>
</evidence>
<dbReference type="Gene3D" id="3.90.550.10">
    <property type="entry name" value="Spore Coat Polysaccharide Biosynthesis Protein SpsA, Chain A"/>
    <property type="match status" value="1"/>
</dbReference>
<dbReference type="Proteomes" id="UP000005566">
    <property type="component" value="Unassembled WGS sequence"/>
</dbReference>
<dbReference type="SUPFAM" id="SSF53448">
    <property type="entry name" value="Nucleotide-diphospho-sugar transferases"/>
    <property type="match status" value="1"/>
</dbReference>
<accession>H7FM78</accession>
<sequence>MRIGFNPNKDKIIESTDFFHQVILPVYIANEEGYFKDSFTILQYCLNSLFKTSHGKTYFTIVNNGSCTKIEDYLNQLYEENKIHELIHTTNIGKLNAILKGLIGHQFPLITISDADVLFLNDWQNETYIIFERFPKTGAVSPTPSSKMLRHYTSNVLFEKGLSKHLCFTEVLNPEAMKAFARSVDNQELYNECHLKKYLTISKGNVKAVIGAGHFVTTYRGAIFENLKQRNSNYGLGGNSEDEILDKPVFDQGYWRLSTQDNYAFHMGNIKESWMKVQVDALKLNLEINNTLPILRKKIDAKFKIALQSFILAKLFSRKPIWKLFLKYKGLTKNEANKY</sequence>
<dbReference type="STRING" id="1086011.HJ01_00276"/>
<dbReference type="EMBL" id="AHKF01000006">
    <property type="protein sequence ID" value="EIA10416.1"/>
    <property type="molecule type" value="Genomic_DNA"/>
</dbReference>
<dbReference type="RefSeq" id="WP_007136453.1">
    <property type="nucleotide sequence ID" value="NZ_AHKF01000006.1"/>
</dbReference>
<dbReference type="eggNOG" id="COG1215">
    <property type="taxonomic scope" value="Bacteria"/>
</dbReference>
<dbReference type="InterPro" id="IPR029044">
    <property type="entry name" value="Nucleotide-diphossugar_trans"/>
</dbReference>
<protein>
    <recommendedName>
        <fullName evidence="3">Glycosyl transferase family 2</fullName>
    </recommendedName>
</protein>
<gene>
    <name evidence="1" type="ORF">HJ01_00276</name>
</gene>
<keyword evidence="2" id="KW-1185">Reference proteome</keyword>
<reference evidence="1 2" key="1">
    <citation type="journal article" date="2014" name="Acta Crystallogr. D">
        <title>Structure-based characterization and antifreeze properties of a hyperactive ice-binding protein from the Antarctic bacterium Flavobacterium frigoris PS1.</title>
        <authorList>
            <person name="Do H."/>
            <person name="Kim S.J."/>
            <person name="Kim H.J."/>
            <person name="Lee J.H."/>
        </authorList>
    </citation>
    <scope>NUCLEOTIDE SEQUENCE [LARGE SCALE GENOMIC DNA]</scope>
    <source>
        <strain evidence="1 2">PS1</strain>
    </source>
</reference>
<dbReference type="AlphaFoldDB" id="H7FM78"/>
<proteinExistence type="predicted"/>
<organism evidence="1 2">
    <name type="scientific">Flavobacterium frigoris (strain PS1)</name>
    <dbReference type="NCBI Taxonomy" id="1086011"/>
    <lineage>
        <taxon>Bacteria</taxon>
        <taxon>Pseudomonadati</taxon>
        <taxon>Bacteroidota</taxon>
        <taxon>Flavobacteriia</taxon>
        <taxon>Flavobacteriales</taxon>
        <taxon>Flavobacteriaceae</taxon>
        <taxon>Flavobacterium</taxon>
    </lineage>
</organism>
<evidence type="ECO:0000313" key="2">
    <source>
        <dbReference type="Proteomes" id="UP000005566"/>
    </source>
</evidence>
<dbReference type="OrthoDB" id="1116632at2"/>
<comment type="caution">
    <text evidence="1">The sequence shown here is derived from an EMBL/GenBank/DDBJ whole genome shotgun (WGS) entry which is preliminary data.</text>
</comment>
<dbReference type="PATRIC" id="fig|1086011.3.peg.270"/>
<name>H7FM78_FLAFP</name>